<dbReference type="OrthoDB" id="8954335at2759"/>
<dbReference type="AlphaFoldDB" id="A0A8J2RCI7"/>
<dbReference type="GO" id="GO:0005525">
    <property type="term" value="F:GTP binding"/>
    <property type="evidence" value="ECO:0007669"/>
    <property type="project" value="InterPro"/>
</dbReference>
<reference evidence="5" key="1">
    <citation type="submission" date="2021-11" db="EMBL/GenBank/DDBJ databases">
        <authorList>
            <person name="Schell T."/>
        </authorList>
    </citation>
    <scope>NUCLEOTIDE SEQUENCE</scope>
    <source>
        <strain evidence="5">M5</strain>
    </source>
</reference>
<dbReference type="Gene3D" id="2.60.40.10">
    <property type="entry name" value="Immunoglobulins"/>
    <property type="match status" value="2"/>
</dbReference>
<dbReference type="PROSITE" id="PS50853">
    <property type="entry name" value="FN3"/>
    <property type="match status" value="1"/>
</dbReference>
<dbReference type="FunFam" id="3.40.50.300:FF:002209">
    <property type="entry name" value="Uncharacterized protein"/>
    <property type="match status" value="1"/>
</dbReference>
<dbReference type="Pfam" id="PF04548">
    <property type="entry name" value="AIG1"/>
    <property type="match status" value="1"/>
</dbReference>
<evidence type="ECO:0000313" key="6">
    <source>
        <dbReference type="Proteomes" id="UP000789390"/>
    </source>
</evidence>
<dbReference type="InterPro" id="IPR027417">
    <property type="entry name" value="P-loop_NTPase"/>
</dbReference>
<dbReference type="CDD" id="cd00063">
    <property type="entry name" value="FN3"/>
    <property type="match status" value="2"/>
</dbReference>
<sequence length="1088" mass="124581">MEHQASTAIPLRVWLYPLHKLMPTEASISKIPRNILNPPRNLVKRWEKLWNRLRRVCREMNSLVHELEILDTQQSSGNNWIPANYRQRIKDFDGLMAKFTSALRFKLLSEWTTSVRKGAGLSAEMMLGMIEAIENKSPFITKGLSQWLRHQRHQIKTLNILVQLPGIRLLIGADQLKKETRNQEDDASFAVVLHLPSLAEKSDSLVHEMSRFVDVFSTSHPSSWTNWTSRNIYKLDINRVAVARRRFVVAGQEFSDWVTNCNRDTTNVKYMVFYNDELINDSETILPAIKLYDSRSGDVLVNNYIIPKAPSEVTAKKNYRGVIQLSWMTAEEEVEQPSFLLQYRIIDRSGDKWDSIQHNSTTITINYLQSEESYLFRVAAVTPGGKSPFSPVSCEVTIDPVCPPPTGLNCRYATNTSITISWYHSIFEDFDEDMEVISEAESEEEMEITMKSFAVECWADGNQDLSFIQRSTTSKSITLEPLVPDTVYCVQVRAVCTNPCGSIFYSLACRILKTRTLREAERAALVVRRASIKCLDDKSPCPGIDLYTLPVKKHRGPQTQGIGHYIFGESSYLALAGKHRQRTILMLGATGSGKSTLINAMVNYMLGIEWDDDFRFKLIDEPADKSQAHSQTDLVTTYDLYEMKDSRLNYSLTVVDTPGFGDTRGLEQDTKIMQQIQDYFQCSVHGIRQLEAVCFVVQSSLPRLTATQQYIFDSILSIFGQDIKENIRLMVTFSDNAEPPVLGAVKEAGIPSPMDPTTGLPLHHKFNSSIFFATNKGDLQSNEFNRTYFDLAVEGFDKFFNDLSRIEAKSLTLTREVLEERKRLEALVEGLQMKTEIKLTRIDEFQQIKKTLSENREQIDANKDFEFEVEFLVPKETDISRTGQFTTNCQKCRTTCHFPCSQAHDVDKHRCSVMNSNGYCTICKCHWKEHFNQKYRYEMVKEKVKRSSDAIRKQYQEASSEAMTNEQLLERIQKDIDEYEAQLMELMQATYPCIQRLNEIALRPHPFSAPAYIDLMIEAEKKEHRSGYQQRIGTLQKLRQMADIKAKLIQDQRMSTPPQCQGRTDGVGNRRLSSLFASVSRAISRNSS</sequence>
<dbReference type="EMBL" id="CAKKLH010000010">
    <property type="protein sequence ID" value="CAH0098894.1"/>
    <property type="molecule type" value="Genomic_DNA"/>
</dbReference>
<evidence type="ECO:0000256" key="2">
    <source>
        <dbReference type="ARBA" id="ARBA00022741"/>
    </source>
</evidence>
<accession>A0A8J2RCI7</accession>
<dbReference type="Proteomes" id="UP000789390">
    <property type="component" value="Unassembled WGS sequence"/>
</dbReference>
<evidence type="ECO:0000256" key="3">
    <source>
        <dbReference type="SAM" id="Coils"/>
    </source>
</evidence>
<dbReference type="CDD" id="cd00882">
    <property type="entry name" value="Ras_like_GTPase"/>
    <property type="match status" value="1"/>
</dbReference>
<evidence type="ECO:0000313" key="5">
    <source>
        <dbReference type="EMBL" id="CAH0098894.1"/>
    </source>
</evidence>
<keyword evidence="6" id="KW-1185">Reference proteome</keyword>
<gene>
    <name evidence="5" type="ORF">DGAL_LOCUS1002</name>
</gene>
<dbReference type="InterPro" id="IPR036116">
    <property type="entry name" value="FN3_sf"/>
</dbReference>
<dbReference type="Gene3D" id="3.40.50.300">
    <property type="entry name" value="P-loop containing nucleotide triphosphate hydrolases"/>
    <property type="match status" value="1"/>
</dbReference>
<dbReference type="Pfam" id="PF00041">
    <property type="entry name" value="fn3"/>
    <property type="match status" value="1"/>
</dbReference>
<feature type="coiled-coil region" evidence="3">
    <location>
        <begin position="814"/>
        <end position="862"/>
    </location>
</feature>
<keyword evidence="3" id="KW-0175">Coiled coil</keyword>
<dbReference type="SMART" id="SM00382">
    <property type="entry name" value="AAA"/>
    <property type="match status" value="1"/>
</dbReference>
<dbReference type="InterPro" id="IPR013783">
    <property type="entry name" value="Ig-like_fold"/>
</dbReference>
<feature type="domain" description="Fibronectin type-III" evidence="4">
    <location>
        <begin position="309"/>
        <end position="401"/>
    </location>
</feature>
<evidence type="ECO:0000259" key="4">
    <source>
        <dbReference type="PROSITE" id="PS50853"/>
    </source>
</evidence>
<comment type="caution">
    <text evidence="5">The sequence shown here is derived from an EMBL/GenBank/DDBJ whole genome shotgun (WGS) entry which is preliminary data.</text>
</comment>
<dbReference type="InterPro" id="IPR003593">
    <property type="entry name" value="AAA+_ATPase"/>
</dbReference>
<organism evidence="5 6">
    <name type="scientific">Daphnia galeata</name>
    <dbReference type="NCBI Taxonomy" id="27404"/>
    <lineage>
        <taxon>Eukaryota</taxon>
        <taxon>Metazoa</taxon>
        <taxon>Ecdysozoa</taxon>
        <taxon>Arthropoda</taxon>
        <taxon>Crustacea</taxon>
        <taxon>Branchiopoda</taxon>
        <taxon>Diplostraca</taxon>
        <taxon>Cladocera</taxon>
        <taxon>Anomopoda</taxon>
        <taxon>Daphniidae</taxon>
        <taxon>Daphnia</taxon>
    </lineage>
</organism>
<proteinExistence type="inferred from homology"/>
<name>A0A8J2RCI7_9CRUS</name>
<protein>
    <recommendedName>
        <fullName evidence="4">Fibronectin type-III domain-containing protein</fullName>
    </recommendedName>
</protein>
<feature type="coiled-coil region" evidence="3">
    <location>
        <begin position="941"/>
        <end position="989"/>
    </location>
</feature>
<dbReference type="SUPFAM" id="SSF49265">
    <property type="entry name" value="Fibronectin type III"/>
    <property type="match status" value="1"/>
</dbReference>
<comment type="similarity">
    <text evidence="1">Belongs to the TRAFAC class TrmE-Era-EngA-EngB-Septin-like GTPase superfamily. AIG1/Toc34/Toc159-like paraseptin GTPase family. IAN subfamily.</text>
</comment>
<dbReference type="InterPro" id="IPR003961">
    <property type="entry name" value="FN3_dom"/>
</dbReference>
<dbReference type="SUPFAM" id="SSF52540">
    <property type="entry name" value="P-loop containing nucleoside triphosphate hydrolases"/>
    <property type="match status" value="1"/>
</dbReference>
<dbReference type="PANTHER" id="PTHR32046:SF14">
    <property type="match status" value="1"/>
</dbReference>
<dbReference type="PANTHER" id="PTHR32046">
    <property type="entry name" value="G DOMAIN-CONTAINING PROTEIN"/>
    <property type="match status" value="1"/>
</dbReference>
<keyword evidence="2" id="KW-0547">Nucleotide-binding</keyword>
<evidence type="ECO:0000256" key="1">
    <source>
        <dbReference type="ARBA" id="ARBA00008535"/>
    </source>
</evidence>
<dbReference type="SMART" id="SM00060">
    <property type="entry name" value="FN3"/>
    <property type="match status" value="2"/>
</dbReference>
<dbReference type="InterPro" id="IPR006703">
    <property type="entry name" value="G_AIG1"/>
</dbReference>